<proteinExistence type="predicted"/>
<dbReference type="Gramene" id="OPUNC01G01450.2">
    <property type="protein sequence ID" value="OPUNC01G01450.2"/>
    <property type="gene ID" value="OPUNC01G01450"/>
</dbReference>
<accession>A0A0E0JDJ5</accession>
<organism evidence="1">
    <name type="scientific">Oryza punctata</name>
    <name type="common">Red rice</name>
    <dbReference type="NCBI Taxonomy" id="4537"/>
    <lineage>
        <taxon>Eukaryota</taxon>
        <taxon>Viridiplantae</taxon>
        <taxon>Streptophyta</taxon>
        <taxon>Embryophyta</taxon>
        <taxon>Tracheophyta</taxon>
        <taxon>Spermatophyta</taxon>
        <taxon>Magnoliopsida</taxon>
        <taxon>Liliopsida</taxon>
        <taxon>Poales</taxon>
        <taxon>Poaceae</taxon>
        <taxon>BOP clade</taxon>
        <taxon>Oryzoideae</taxon>
        <taxon>Oryzeae</taxon>
        <taxon>Oryzinae</taxon>
        <taxon>Oryza</taxon>
    </lineage>
</organism>
<evidence type="ECO:0000313" key="2">
    <source>
        <dbReference type="Proteomes" id="UP000026962"/>
    </source>
</evidence>
<dbReference type="EnsemblPlants" id="OPUNC01G01450.2">
    <property type="protein sequence ID" value="OPUNC01G01450.2"/>
    <property type="gene ID" value="OPUNC01G01450"/>
</dbReference>
<dbReference type="HOGENOM" id="CLU_3053708_0_0_1"/>
<keyword evidence="2" id="KW-1185">Reference proteome</keyword>
<sequence>MPPWTNEFMKGATTIMFRIGSPVLQSDAMSTIGGIEVHHKHQYTKYKKPGRAKH</sequence>
<dbReference type="Proteomes" id="UP000026962">
    <property type="component" value="Chromosome 1"/>
</dbReference>
<evidence type="ECO:0000313" key="1">
    <source>
        <dbReference type="EnsemblPlants" id="OPUNC01G01450.2"/>
    </source>
</evidence>
<name>A0A0E0JDJ5_ORYPU</name>
<protein>
    <submittedName>
        <fullName evidence="1">Uncharacterized protein</fullName>
    </submittedName>
</protein>
<reference evidence="1" key="1">
    <citation type="submission" date="2015-04" db="UniProtKB">
        <authorList>
            <consortium name="EnsemblPlants"/>
        </authorList>
    </citation>
    <scope>IDENTIFICATION</scope>
</reference>
<dbReference type="AlphaFoldDB" id="A0A0E0JDJ5"/>
<reference evidence="1" key="2">
    <citation type="submission" date="2018-05" db="EMBL/GenBank/DDBJ databases">
        <title>OpunRS2 (Oryza punctata Reference Sequence Version 2).</title>
        <authorList>
            <person name="Zhang J."/>
            <person name="Kudrna D."/>
            <person name="Lee S."/>
            <person name="Talag J."/>
            <person name="Welchert J."/>
            <person name="Wing R.A."/>
        </authorList>
    </citation>
    <scope>NUCLEOTIDE SEQUENCE [LARGE SCALE GENOMIC DNA]</scope>
</reference>